<dbReference type="InterPro" id="IPR042174">
    <property type="entry name" value="RecF_2"/>
</dbReference>
<dbReference type="EMBL" id="FKLO01000011">
    <property type="protein sequence ID" value="SAM57019.1"/>
    <property type="molecule type" value="Genomic_DNA"/>
</dbReference>
<evidence type="ECO:0000256" key="3">
    <source>
        <dbReference type="ARBA" id="ARBA00020170"/>
    </source>
</evidence>
<evidence type="ECO:0000259" key="11">
    <source>
        <dbReference type="SMART" id="SM00382"/>
    </source>
</evidence>
<feature type="binding site" evidence="9">
    <location>
        <begin position="31"/>
        <end position="38"/>
    </location>
    <ligand>
        <name>ATP</name>
        <dbReference type="ChEBI" id="CHEBI:30616"/>
    </ligand>
</feature>
<dbReference type="GO" id="GO:0003697">
    <property type="term" value="F:single-stranded DNA binding"/>
    <property type="evidence" value="ECO:0007669"/>
    <property type="project" value="UniProtKB-UniRule"/>
</dbReference>
<keyword evidence="6 9" id="KW-0547">Nucleotide-binding</keyword>
<dbReference type="InterPro" id="IPR003395">
    <property type="entry name" value="RecF/RecN/SMC_N"/>
</dbReference>
<keyword evidence="7 9" id="KW-0067">ATP-binding</keyword>
<evidence type="ECO:0000256" key="6">
    <source>
        <dbReference type="ARBA" id="ARBA00022741"/>
    </source>
</evidence>
<dbReference type="GO" id="GO:0006302">
    <property type="term" value="P:double-strand break repair"/>
    <property type="evidence" value="ECO:0007669"/>
    <property type="project" value="TreeGrafter"/>
</dbReference>
<dbReference type="PANTHER" id="PTHR32182:SF0">
    <property type="entry name" value="DNA REPLICATION AND REPAIR PROTEIN RECF"/>
    <property type="match status" value="1"/>
</dbReference>
<comment type="subcellular location">
    <subcellularLocation>
        <location evidence="1 9 10">Cytoplasm</location>
    </subcellularLocation>
</comment>
<evidence type="ECO:0000256" key="2">
    <source>
        <dbReference type="ARBA" id="ARBA00008016"/>
    </source>
</evidence>
<reference evidence="13" key="1">
    <citation type="submission" date="2016-04" db="EMBL/GenBank/DDBJ databases">
        <authorList>
            <person name="Tagini F."/>
        </authorList>
    </citation>
    <scope>NUCLEOTIDE SEQUENCE [LARGE SCALE GENOMIC DNA]</scope>
    <source>
        <strain evidence="13">CHUV0807</strain>
    </source>
</reference>
<dbReference type="RefSeq" id="WP_079538770.1">
    <property type="nucleotide sequence ID" value="NZ_FKLO01000011.1"/>
</dbReference>
<dbReference type="HAMAP" id="MF_00365">
    <property type="entry name" value="RecF"/>
    <property type="match status" value="1"/>
</dbReference>
<dbReference type="SUPFAM" id="SSF52540">
    <property type="entry name" value="P-loop containing nucleoside triphosphate hydrolases"/>
    <property type="match status" value="1"/>
</dbReference>
<keyword evidence="5 9" id="KW-0235">DNA replication</keyword>
<dbReference type="NCBIfam" id="TIGR00611">
    <property type="entry name" value="recf"/>
    <property type="match status" value="1"/>
</dbReference>
<evidence type="ECO:0000256" key="7">
    <source>
        <dbReference type="ARBA" id="ARBA00022840"/>
    </source>
</evidence>
<dbReference type="Gene3D" id="1.20.1050.90">
    <property type="entry name" value="RecF/RecN/SMC, N-terminal domain"/>
    <property type="match status" value="1"/>
</dbReference>
<dbReference type="GO" id="GO:0000731">
    <property type="term" value="P:DNA synthesis involved in DNA repair"/>
    <property type="evidence" value="ECO:0007669"/>
    <property type="project" value="TreeGrafter"/>
</dbReference>
<accession>A0A1C3H1V3</accession>
<keyword evidence="9 10" id="KW-0234">DNA repair</keyword>
<evidence type="ECO:0000256" key="1">
    <source>
        <dbReference type="ARBA" id="ARBA00004496"/>
    </source>
</evidence>
<dbReference type="Proteomes" id="UP000190837">
    <property type="component" value="Unassembled WGS sequence"/>
</dbReference>
<evidence type="ECO:0000256" key="10">
    <source>
        <dbReference type="RuleBase" id="RU000578"/>
    </source>
</evidence>
<dbReference type="PANTHER" id="PTHR32182">
    <property type="entry name" value="DNA REPLICATION AND REPAIR PROTEIN RECF"/>
    <property type="match status" value="1"/>
</dbReference>
<evidence type="ECO:0000256" key="5">
    <source>
        <dbReference type="ARBA" id="ARBA00022705"/>
    </source>
</evidence>
<keyword evidence="9 10" id="KW-0742">SOS response</keyword>
<dbReference type="GO" id="GO:0006260">
    <property type="term" value="P:DNA replication"/>
    <property type="evidence" value="ECO:0007669"/>
    <property type="project" value="UniProtKB-UniRule"/>
</dbReference>
<protein>
    <recommendedName>
        <fullName evidence="3 9">DNA replication and repair protein RecF</fullName>
    </recommendedName>
</protein>
<keyword evidence="9 10" id="KW-0227">DNA damage</keyword>
<dbReference type="SMART" id="SM00382">
    <property type="entry name" value="AAA"/>
    <property type="match status" value="1"/>
</dbReference>
<dbReference type="Gene3D" id="3.40.50.300">
    <property type="entry name" value="P-loop containing nucleotide triphosphate hydrolases"/>
    <property type="match status" value="1"/>
</dbReference>
<dbReference type="InterPro" id="IPR027417">
    <property type="entry name" value="P-loop_NTPase"/>
</dbReference>
<dbReference type="InterPro" id="IPR003593">
    <property type="entry name" value="AAA+_ATPase"/>
</dbReference>
<proteinExistence type="inferred from homology"/>
<evidence type="ECO:0000313" key="12">
    <source>
        <dbReference type="EMBL" id="SAM57019.1"/>
    </source>
</evidence>
<comment type="function">
    <text evidence="9 10">The RecF protein is involved in DNA metabolism; it is required for DNA replication and normal SOS inducibility. RecF binds preferentially to single-stranded, linear DNA. It also seems to bind ATP.</text>
</comment>
<dbReference type="PROSITE" id="PS00618">
    <property type="entry name" value="RECF_2"/>
    <property type="match status" value="1"/>
</dbReference>
<evidence type="ECO:0000256" key="8">
    <source>
        <dbReference type="ARBA" id="ARBA00023125"/>
    </source>
</evidence>
<evidence type="ECO:0000256" key="4">
    <source>
        <dbReference type="ARBA" id="ARBA00022490"/>
    </source>
</evidence>
<dbReference type="Pfam" id="PF02463">
    <property type="entry name" value="SMC_N"/>
    <property type="match status" value="1"/>
</dbReference>
<keyword evidence="8 9" id="KW-0238">DNA-binding</keyword>
<gene>
    <name evidence="9" type="primary">recF</name>
    <name evidence="12" type="ORF">CHUV0807_0112</name>
</gene>
<evidence type="ECO:0000256" key="9">
    <source>
        <dbReference type="HAMAP-Rule" id="MF_00365"/>
    </source>
</evidence>
<keyword evidence="4 9" id="KW-0963">Cytoplasm</keyword>
<dbReference type="GO" id="GO:0009432">
    <property type="term" value="P:SOS response"/>
    <property type="evidence" value="ECO:0007669"/>
    <property type="project" value="UniProtKB-UniRule"/>
</dbReference>
<dbReference type="GO" id="GO:0005524">
    <property type="term" value="F:ATP binding"/>
    <property type="evidence" value="ECO:0007669"/>
    <property type="project" value="UniProtKB-UniRule"/>
</dbReference>
<organism evidence="12 13">
    <name type="scientific">Cardiobacterium hominis</name>
    <dbReference type="NCBI Taxonomy" id="2718"/>
    <lineage>
        <taxon>Bacteria</taxon>
        <taxon>Pseudomonadati</taxon>
        <taxon>Pseudomonadota</taxon>
        <taxon>Gammaproteobacteria</taxon>
        <taxon>Cardiobacteriales</taxon>
        <taxon>Cardiobacteriaceae</taxon>
        <taxon>Cardiobacterium</taxon>
    </lineage>
</organism>
<evidence type="ECO:0000313" key="13">
    <source>
        <dbReference type="Proteomes" id="UP000190837"/>
    </source>
</evidence>
<comment type="similarity">
    <text evidence="2 9 10">Belongs to the RecF family.</text>
</comment>
<feature type="domain" description="AAA+ ATPase" evidence="11">
    <location>
        <begin position="23"/>
        <end position="354"/>
    </location>
</feature>
<dbReference type="GO" id="GO:0005737">
    <property type="term" value="C:cytoplasm"/>
    <property type="evidence" value="ECO:0007669"/>
    <property type="project" value="UniProtKB-SubCell"/>
</dbReference>
<dbReference type="AlphaFoldDB" id="A0A1C3H1V3"/>
<name>A0A1C3H1V3_9GAMM</name>
<dbReference type="InterPro" id="IPR018078">
    <property type="entry name" value="DNA-binding_RecF_CS"/>
</dbReference>
<sequence>MSRLRQLRLDNHRNLATTTLELHPRCTLISGKNGSGKTALLEAIYLLGRGKSFRENQTRHLIAHDQPYLRLIARIEKNGEEHLLGIEKSAREHRLRLDGQNLKSLAALAALTPVQILNSDNFAHIDQGPEHRRRYLDYGLYYHDPAFLPAWQRYNYALKNRNAALRQNWRAADLAPWNHILGETGTQIDTLRRAYLEKLEDTLNTYHAELGGYERIHIHYQRGWPAGQPLAALLDANNERDALLKHTRDGIHRADLRYHAGDRDIAHHYSRGQQKTLICALILAQTRLITADSGTAPIILIDDIAAELDRARQEKLLQFLADSDSQLYITHIDGDLELPPALADHQRLHIEAGHIREHT</sequence>
<dbReference type="InterPro" id="IPR001238">
    <property type="entry name" value="DNA-binding_RecF"/>
</dbReference>